<dbReference type="InterPro" id="IPR016159">
    <property type="entry name" value="Cullin_repeat-like_dom_sf"/>
</dbReference>
<protein>
    <submittedName>
        <fullName evidence="2">Uncharacterized protein</fullName>
    </submittedName>
</protein>
<comment type="caution">
    <text evidence="2">The sequence shown here is derived from an EMBL/GenBank/DDBJ whole genome shotgun (WGS) entry which is preliminary data.</text>
</comment>
<proteinExistence type="predicted"/>
<evidence type="ECO:0000256" key="1">
    <source>
        <dbReference type="SAM" id="MobiDB-lite"/>
    </source>
</evidence>
<dbReference type="Proteomes" id="UP001218218">
    <property type="component" value="Unassembled WGS sequence"/>
</dbReference>
<dbReference type="SUPFAM" id="SSF74788">
    <property type="entry name" value="Cullin repeat-like"/>
    <property type="match status" value="1"/>
</dbReference>
<evidence type="ECO:0000313" key="2">
    <source>
        <dbReference type="EMBL" id="KAJ7302660.1"/>
    </source>
</evidence>
<reference evidence="2" key="1">
    <citation type="submission" date="2023-03" db="EMBL/GenBank/DDBJ databases">
        <title>Massive genome expansion in bonnet fungi (Mycena s.s.) driven by repeated elements and novel gene families across ecological guilds.</title>
        <authorList>
            <consortium name="Lawrence Berkeley National Laboratory"/>
            <person name="Harder C.B."/>
            <person name="Miyauchi S."/>
            <person name="Viragh M."/>
            <person name="Kuo A."/>
            <person name="Thoen E."/>
            <person name="Andreopoulos B."/>
            <person name="Lu D."/>
            <person name="Skrede I."/>
            <person name="Drula E."/>
            <person name="Henrissat B."/>
            <person name="Morin E."/>
            <person name="Kohler A."/>
            <person name="Barry K."/>
            <person name="LaButti K."/>
            <person name="Morin E."/>
            <person name="Salamov A."/>
            <person name="Lipzen A."/>
            <person name="Mereny Z."/>
            <person name="Hegedus B."/>
            <person name="Baldrian P."/>
            <person name="Stursova M."/>
            <person name="Weitz H."/>
            <person name="Taylor A."/>
            <person name="Grigoriev I.V."/>
            <person name="Nagy L.G."/>
            <person name="Martin F."/>
            <person name="Kauserud H."/>
        </authorList>
    </citation>
    <scope>NUCLEOTIDE SEQUENCE</scope>
    <source>
        <strain evidence="2">CBHHK002</strain>
    </source>
</reference>
<gene>
    <name evidence="2" type="ORF">DFH08DRAFT_977651</name>
</gene>
<feature type="region of interest" description="Disordered" evidence="1">
    <location>
        <begin position="431"/>
        <end position="469"/>
    </location>
</feature>
<sequence>MGTLRPLVALMRTLPLPASHPSHPSHPAAPAILSRLKTAQKEYADMQGTWSSKCLEAQGKRVTDHADTVDSIVPGRWVESLPCITNEEHKYVSHLGPLSTPNVVVSSYNHASLALRLLRARLFGTLRGVRVRSFPEFLADIAMASLAKSVAGTEMSVCVADLVVNAVKYMDRLLEHDAAAMLQLGDRNWKMGEGMTGRDGDEQLILEHFICTSHSLSSNTLLNPIFSLSSTTLTCFIAFIKRPLHKSAFCVLALYEALLALQLRRGTTSHATRSPRTSEQKDGLSALRALLPEFLASIKSVPGTETSVGIADFVVNAVRDMECLPDMHPGVTVDKNSKLGHGNEQLILEHFIYDVVAISSLTISRAQRRPAHGTMYPLNNMSYLRHNTVLEPVLRTRRCSTYPMNVRQLPYREGRLGAYILRRAAAAGAHGRRGDRGWNHEVPWAAGRRSRSADGDQGGCDAESDAVHE</sequence>
<dbReference type="AlphaFoldDB" id="A0AAD6Z039"/>
<dbReference type="Gene3D" id="1.20.1280.170">
    <property type="entry name" value="Exocyst complex component Exo70"/>
    <property type="match status" value="1"/>
</dbReference>
<accession>A0AAD6Z039</accession>
<dbReference type="EMBL" id="JARIHO010000113">
    <property type="protein sequence ID" value="KAJ7302660.1"/>
    <property type="molecule type" value="Genomic_DNA"/>
</dbReference>
<name>A0AAD6Z039_9AGAR</name>
<evidence type="ECO:0000313" key="3">
    <source>
        <dbReference type="Proteomes" id="UP001218218"/>
    </source>
</evidence>
<organism evidence="2 3">
    <name type="scientific">Mycena albidolilacea</name>
    <dbReference type="NCBI Taxonomy" id="1033008"/>
    <lineage>
        <taxon>Eukaryota</taxon>
        <taxon>Fungi</taxon>
        <taxon>Dikarya</taxon>
        <taxon>Basidiomycota</taxon>
        <taxon>Agaricomycotina</taxon>
        <taxon>Agaricomycetes</taxon>
        <taxon>Agaricomycetidae</taxon>
        <taxon>Agaricales</taxon>
        <taxon>Marasmiineae</taxon>
        <taxon>Mycenaceae</taxon>
        <taxon>Mycena</taxon>
    </lineage>
</organism>
<keyword evidence="3" id="KW-1185">Reference proteome</keyword>